<gene>
    <name evidence="10" type="ORF">ACFSM0_17540</name>
</gene>
<name>A0ABW5AEG1_9RHOB</name>
<dbReference type="PANTHER" id="PTHR33281:SF19">
    <property type="entry name" value="VOLTAGE-DEPENDENT ANION CHANNEL-FORMING PROTEIN YNEE"/>
    <property type="match status" value="1"/>
</dbReference>
<evidence type="ECO:0000313" key="10">
    <source>
        <dbReference type="EMBL" id="MFD2175901.1"/>
    </source>
</evidence>
<dbReference type="EMBL" id="JBHUIX010000021">
    <property type="protein sequence ID" value="MFD2175901.1"/>
    <property type="molecule type" value="Genomic_DNA"/>
</dbReference>
<reference evidence="11" key="1">
    <citation type="journal article" date="2019" name="Int. J. Syst. Evol. Microbiol.">
        <title>The Global Catalogue of Microorganisms (GCM) 10K type strain sequencing project: providing services to taxonomists for standard genome sequencing and annotation.</title>
        <authorList>
            <consortium name="The Broad Institute Genomics Platform"/>
            <consortium name="The Broad Institute Genome Sequencing Center for Infectious Disease"/>
            <person name="Wu L."/>
            <person name="Ma J."/>
        </authorList>
    </citation>
    <scope>NUCLEOTIDE SEQUENCE [LARGE SCALE GENOMIC DNA]</scope>
    <source>
        <strain evidence="11">CCUG 55131</strain>
    </source>
</reference>
<keyword evidence="5 9" id="KW-1133">Transmembrane helix</keyword>
<feature type="transmembrane region" description="Helical" evidence="9">
    <location>
        <begin position="50"/>
        <end position="69"/>
    </location>
</feature>
<organism evidence="10 11">
    <name type="scientific">Rhodobacter lacus</name>
    <dbReference type="NCBI Taxonomy" id="1641972"/>
    <lineage>
        <taxon>Bacteria</taxon>
        <taxon>Pseudomonadati</taxon>
        <taxon>Pseudomonadota</taxon>
        <taxon>Alphaproteobacteria</taxon>
        <taxon>Rhodobacterales</taxon>
        <taxon>Rhodobacter group</taxon>
        <taxon>Rhodobacter</taxon>
    </lineage>
</organism>
<comment type="subcellular location">
    <subcellularLocation>
        <location evidence="1">Cell membrane</location>
        <topology evidence="1">Multi-pass membrane protein</topology>
    </subcellularLocation>
</comment>
<keyword evidence="7 9" id="KW-0472">Membrane</keyword>
<dbReference type="PANTHER" id="PTHR33281">
    <property type="entry name" value="UPF0187 PROTEIN YNEE"/>
    <property type="match status" value="1"/>
</dbReference>
<evidence type="ECO:0000256" key="8">
    <source>
        <dbReference type="ARBA" id="ARBA00034708"/>
    </source>
</evidence>
<protein>
    <submittedName>
        <fullName evidence="10">Bestrophin family protein</fullName>
    </submittedName>
</protein>
<evidence type="ECO:0000256" key="3">
    <source>
        <dbReference type="ARBA" id="ARBA00022475"/>
    </source>
</evidence>
<evidence type="ECO:0000256" key="6">
    <source>
        <dbReference type="ARBA" id="ARBA00023065"/>
    </source>
</evidence>
<evidence type="ECO:0000256" key="7">
    <source>
        <dbReference type="ARBA" id="ARBA00023136"/>
    </source>
</evidence>
<dbReference type="RefSeq" id="WP_377393606.1">
    <property type="nucleotide sequence ID" value="NZ_JBHUIX010000021.1"/>
</dbReference>
<dbReference type="Pfam" id="PF25539">
    <property type="entry name" value="Bestrophin_2"/>
    <property type="match status" value="1"/>
</dbReference>
<keyword evidence="3" id="KW-1003">Cell membrane</keyword>
<dbReference type="InterPro" id="IPR044669">
    <property type="entry name" value="YneE/VCCN1/2-like"/>
</dbReference>
<evidence type="ECO:0000256" key="5">
    <source>
        <dbReference type="ARBA" id="ARBA00022989"/>
    </source>
</evidence>
<sequence>MILRDKPSPLDLALAIKGSIMPAVARPVAVVAVVATALTGLGLRFQVLPVLDPVSVTVFGLALSLFLGFRNNAAYERWWEARQLWGGLLADLRMLAREAEIFIPDSALRREVLRDALAFAHLHRARLRGRPADPDCQRRAPDLMAAPNPACAALDRLTAKLAEAHRAGMIDGFGARALTQRLGSISLAQAGNERIALTPLPFVYSLLIYRTIYIFCLILPVALFAAAGWLTPVIVVIVAYVFLGLAEVSEQMSQPFGDAPNALPLDALCRAMEISLAAHLGEDAPPPLAPIDYQLS</sequence>
<keyword evidence="11" id="KW-1185">Reference proteome</keyword>
<comment type="caution">
    <text evidence="10">The sequence shown here is derived from an EMBL/GenBank/DDBJ whole genome shotgun (WGS) entry which is preliminary data.</text>
</comment>
<evidence type="ECO:0000256" key="9">
    <source>
        <dbReference type="SAM" id="Phobius"/>
    </source>
</evidence>
<evidence type="ECO:0000256" key="2">
    <source>
        <dbReference type="ARBA" id="ARBA00022448"/>
    </source>
</evidence>
<proteinExistence type="inferred from homology"/>
<accession>A0ABW5AEG1</accession>
<evidence type="ECO:0000313" key="11">
    <source>
        <dbReference type="Proteomes" id="UP001597413"/>
    </source>
</evidence>
<keyword evidence="4 9" id="KW-0812">Transmembrane</keyword>
<feature type="transmembrane region" description="Helical" evidence="9">
    <location>
        <begin position="202"/>
        <end position="223"/>
    </location>
</feature>
<evidence type="ECO:0000256" key="4">
    <source>
        <dbReference type="ARBA" id="ARBA00022692"/>
    </source>
</evidence>
<evidence type="ECO:0000256" key="1">
    <source>
        <dbReference type="ARBA" id="ARBA00004651"/>
    </source>
</evidence>
<keyword evidence="2" id="KW-0813">Transport</keyword>
<dbReference type="Proteomes" id="UP001597413">
    <property type="component" value="Unassembled WGS sequence"/>
</dbReference>
<feature type="transmembrane region" description="Helical" evidence="9">
    <location>
        <begin position="12"/>
        <end position="38"/>
    </location>
</feature>
<feature type="transmembrane region" description="Helical" evidence="9">
    <location>
        <begin position="229"/>
        <end position="246"/>
    </location>
</feature>
<comment type="similarity">
    <text evidence="8">Belongs to the anion channel-forming bestrophin (TC 1.A.46) family.</text>
</comment>
<keyword evidence="6" id="KW-0406">Ion transport</keyword>